<name>A0AAV0SVW2_HYABA</name>
<evidence type="ECO:0000313" key="4">
    <source>
        <dbReference type="Proteomes" id="UP001162031"/>
    </source>
</evidence>
<accession>A0AAV0SVW2</accession>
<reference evidence="3" key="1">
    <citation type="submission" date="2022-12" db="EMBL/GenBank/DDBJ databases">
        <authorList>
            <person name="Webb A."/>
        </authorList>
    </citation>
    <scope>NUCLEOTIDE SEQUENCE</scope>
    <source>
        <strain evidence="3">Hp1</strain>
    </source>
</reference>
<feature type="region of interest" description="Disordered" evidence="1">
    <location>
        <begin position="73"/>
        <end position="109"/>
    </location>
</feature>
<dbReference type="InterPro" id="IPR005162">
    <property type="entry name" value="Retrotrans_gag_dom"/>
</dbReference>
<gene>
    <name evidence="3" type="ORF">HBR001_LOCUS270</name>
</gene>
<protein>
    <recommendedName>
        <fullName evidence="2">Retrotransposon gag domain-containing protein</fullName>
    </recommendedName>
</protein>
<keyword evidence="4" id="KW-1185">Reference proteome</keyword>
<dbReference type="AlphaFoldDB" id="A0AAV0SVW2"/>
<proteinExistence type="predicted"/>
<dbReference type="Proteomes" id="UP001162031">
    <property type="component" value="Unassembled WGS sequence"/>
</dbReference>
<evidence type="ECO:0000259" key="2">
    <source>
        <dbReference type="Pfam" id="PF03732"/>
    </source>
</evidence>
<sequence length="251" mass="29073">MNMLDDVDGDSFHETHESYSHLSDIEWSSIERMSSTVCEEAIWAMLSSRDRDQQHAVISKFLQRELDESRAQVTLLQQQDHQRTEALRPQQSESTEPTRERRRESLKPEDSKYWGVEEDSLSRWFVEMDDAIDARRIDDERMQVSFAQSKLAGEARSWALNLNLHDPNVFGSLRICKTLLSETPEPPKAELKTLSKLLQFKQGKRKVHAYAQHVRYLANCMVVNPVSEFVLITIFIQGPSDGPVRDHLFRG</sequence>
<organism evidence="3 4">
    <name type="scientific">Hyaloperonospora brassicae</name>
    <name type="common">Brassica downy mildew</name>
    <name type="synonym">Peronospora brassicae</name>
    <dbReference type="NCBI Taxonomy" id="162125"/>
    <lineage>
        <taxon>Eukaryota</taxon>
        <taxon>Sar</taxon>
        <taxon>Stramenopiles</taxon>
        <taxon>Oomycota</taxon>
        <taxon>Peronosporomycetes</taxon>
        <taxon>Peronosporales</taxon>
        <taxon>Peronosporaceae</taxon>
        <taxon>Hyaloperonospora</taxon>
    </lineage>
</organism>
<evidence type="ECO:0000313" key="3">
    <source>
        <dbReference type="EMBL" id="CAI5709403.1"/>
    </source>
</evidence>
<feature type="domain" description="Retrotransposon gag" evidence="2">
    <location>
        <begin position="146"/>
        <end position="238"/>
    </location>
</feature>
<dbReference type="Pfam" id="PF03732">
    <property type="entry name" value="Retrotrans_gag"/>
    <property type="match status" value="1"/>
</dbReference>
<evidence type="ECO:0000256" key="1">
    <source>
        <dbReference type="SAM" id="MobiDB-lite"/>
    </source>
</evidence>
<dbReference type="EMBL" id="CANTFL010000033">
    <property type="protein sequence ID" value="CAI5709403.1"/>
    <property type="molecule type" value="Genomic_DNA"/>
</dbReference>
<feature type="compositionally biased region" description="Basic and acidic residues" evidence="1">
    <location>
        <begin position="96"/>
        <end position="109"/>
    </location>
</feature>
<comment type="caution">
    <text evidence="3">The sequence shown here is derived from an EMBL/GenBank/DDBJ whole genome shotgun (WGS) entry which is preliminary data.</text>
</comment>